<name>A0A803KUU2_CHEQI</name>
<reference evidence="2" key="2">
    <citation type="submission" date="2021-03" db="UniProtKB">
        <authorList>
            <consortium name="EnsemblPlants"/>
        </authorList>
    </citation>
    <scope>IDENTIFICATION</scope>
</reference>
<evidence type="ECO:0000313" key="3">
    <source>
        <dbReference type="Proteomes" id="UP000596660"/>
    </source>
</evidence>
<organism evidence="2 3">
    <name type="scientific">Chenopodium quinoa</name>
    <name type="common">Quinoa</name>
    <dbReference type="NCBI Taxonomy" id="63459"/>
    <lineage>
        <taxon>Eukaryota</taxon>
        <taxon>Viridiplantae</taxon>
        <taxon>Streptophyta</taxon>
        <taxon>Embryophyta</taxon>
        <taxon>Tracheophyta</taxon>
        <taxon>Spermatophyta</taxon>
        <taxon>Magnoliopsida</taxon>
        <taxon>eudicotyledons</taxon>
        <taxon>Gunneridae</taxon>
        <taxon>Pentapetalae</taxon>
        <taxon>Caryophyllales</taxon>
        <taxon>Chenopodiaceae</taxon>
        <taxon>Chenopodioideae</taxon>
        <taxon>Atripliceae</taxon>
        <taxon>Chenopodium</taxon>
    </lineage>
</organism>
<proteinExistence type="predicted"/>
<keyword evidence="1" id="KW-1133">Transmembrane helix</keyword>
<protein>
    <submittedName>
        <fullName evidence="2">Uncharacterized protein</fullName>
    </submittedName>
</protein>
<keyword evidence="1" id="KW-0472">Membrane</keyword>
<dbReference type="AlphaFoldDB" id="A0A803KUU2"/>
<sequence length="119" mass="13223">VPEGIKIPSSFGNVFKELKQDLGCSIPSHGNLVRVYLPWPFQWGKPTVNQREATPIVFAELVALVEDLSAATLQKILADTRFKSLQARSKWFNDAVVIIFTSAPVVAVAVFDSKFQVFM</sequence>
<accession>A0A803KUU2</accession>
<reference evidence="2" key="1">
    <citation type="journal article" date="2017" name="Nature">
        <title>The genome of Chenopodium quinoa.</title>
        <authorList>
            <person name="Jarvis D.E."/>
            <person name="Ho Y.S."/>
            <person name="Lightfoot D.J."/>
            <person name="Schmoeckel S.M."/>
            <person name="Li B."/>
            <person name="Borm T.J.A."/>
            <person name="Ohyanagi H."/>
            <person name="Mineta K."/>
            <person name="Michell C.T."/>
            <person name="Saber N."/>
            <person name="Kharbatia N.M."/>
            <person name="Rupper R.R."/>
            <person name="Sharp A.R."/>
            <person name="Dally N."/>
            <person name="Boughton B.A."/>
            <person name="Woo Y.H."/>
            <person name="Gao G."/>
            <person name="Schijlen E.G.W.M."/>
            <person name="Guo X."/>
            <person name="Momin A.A."/>
            <person name="Negrao S."/>
            <person name="Al-Babili S."/>
            <person name="Gehring C."/>
            <person name="Roessner U."/>
            <person name="Jung C."/>
            <person name="Murphy K."/>
            <person name="Arold S.T."/>
            <person name="Gojobori T."/>
            <person name="van der Linden C.G."/>
            <person name="van Loo E.N."/>
            <person name="Jellen E.N."/>
            <person name="Maughan P.J."/>
            <person name="Tester M."/>
        </authorList>
    </citation>
    <scope>NUCLEOTIDE SEQUENCE [LARGE SCALE GENOMIC DNA]</scope>
    <source>
        <strain evidence="2">cv. PI 614886</strain>
    </source>
</reference>
<keyword evidence="3" id="KW-1185">Reference proteome</keyword>
<feature type="transmembrane region" description="Helical" evidence="1">
    <location>
        <begin position="91"/>
        <end position="111"/>
    </location>
</feature>
<dbReference type="EnsemblPlants" id="AUR62002800-RA">
    <property type="protein sequence ID" value="AUR62002800-RA:cds"/>
    <property type="gene ID" value="AUR62002800"/>
</dbReference>
<keyword evidence="1" id="KW-0812">Transmembrane</keyword>
<dbReference type="Proteomes" id="UP000596660">
    <property type="component" value="Unplaced"/>
</dbReference>
<evidence type="ECO:0000256" key="1">
    <source>
        <dbReference type="SAM" id="Phobius"/>
    </source>
</evidence>
<evidence type="ECO:0000313" key="2">
    <source>
        <dbReference type="EnsemblPlants" id="AUR62002800-RA:cds"/>
    </source>
</evidence>
<dbReference type="Gramene" id="AUR62002800-RA">
    <property type="protein sequence ID" value="AUR62002800-RA:cds"/>
    <property type="gene ID" value="AUR62002800"/>
</dbReference>